<proteinExistence type="predicted"/>
<dbReference type="EMBL" id="CAJNRE010015551">
    <property type="protein sequence ID" value="CAF2138061.1"/>
    <property type="molecule type" value="Genomic_DNA"/>
</dbReference>
<evidence type="ECO:0000313" key="7">
    <source>
        <dbReference type="EMBL" id="CAF2138061.1"/>
    </source>
</evidence>
<comment type="subcellular location">
    <subcellularLocation>
        <location evidence="1">Nucleus</location>
    </subcellularLocation>
</comment>
<dbReference type="GO" id="GO:0008270">
    <property type="term" value="F:zinc ion binding"/>
    <property type="evidence" value="ECO:0007669"/>
    <property type="project" value="UniProtKB-KW"/>
</dbReference>
<dbReference type="EMBL" id="CAJOBG010033672">
    <property type="protein sequence ID" value="CAF4364805.1"/>
    <property type="molecule type" value="Genomic_DNA"/>
</dbReference>
<keyword evidence="4" id="KW-0862">Zinc</keyword>
<keyword evidence="11" id="KW-1185">Reference proteome</keyword>
<dbReference type="GO" id="GO:0005634">
    <property type="term" value="C:nucleus"/>
    <property type="evidence" value="ECO:0007669"/>
    <property type="project" value="UniProtKB-SubCell"/>
</dbReference>
<evidence type="ECO:0000256" key="3">
    <source>
        <dbReference type="ARBA" id="ARBA00022771"/>
    </source>
</evidence>
<dbReference type="AlphaFoldDB" id="A0A816PEF2"/>
<dbReference type="EMBL" id="CAJNRF010003123">
    <property type="protein sequence ID" value="CAF2047524.1"/>
    <property type="molecule type" value="Genomic_DNA"/>
</dbReference>
<evidence type="ECO:0000256" key="2">
    <source>
        <dbReference type="ARBA" id="ARBA00022723"/>
    </source>
</evidence>
<dbReference type="PANTHER" id="PTHR46481">
    <property type="entry name" value="ZINC FINGER BED DOMAIN-CONTAINING PROTEIN 4"/>
    <property type="match status" value="1"/>
</dbReference>
<dbReference type="InterPro" id="IPR012337">
    <property type="entry name" value="RNaseH-like_sf"/>
</dbReference>
<dbReference type="Proteomes" id="UP000663866">
    <property type="component" value="Unassembled WGS sequence"/>
</dbReference>
<keyword evidence="5" id="KW-0539">Nucleus</keyword>
<evidence type="ECO:0000313" key="11">
    <source>
        <dbReference type="Proteomes" id="UP000663866"/>
    </source>
</evidence>
<protein>
    <recommendedName>
        <fullName evidence="12">Transposase</fullName>
    </recommendedName>
</protein>
<evidence type="ECO:0000256" key="5">
    <source>
        <dbReference type="ARBA" id="ARBA00023242"/>
    </source>
</evidence>
<evidence type="ECO:0000256" key="4">
    <source>
        <dbReference type="ARBA" id="ARBA00022833"/>
    </source>
</evidence>
<dbReference type="EMBL" id="CAJOBI010071754">
    <property type="protein sequence ID" value="CAF4461177.1"/>
    <property type="molecule type" value="Genomic_DNA"/>
</dbReference>
<dbReference type="Proteomes" id="UP000663824">
    <property type="component" value="Unassembled WGS sequence"/>
</dbReference>
<sequence>MHSPGYLLKKRKKLDETAIEAIVQDGLPFNHFQKSEMKNFLSVIKYGYQDPHRRTVRKRLGILYQQRRAFIKKKQLSSVLHISLRTEVWKSSNNEFFICLTCHFLISSYANESFILSFRRFDDKHTGQKFRSFINNELQKMNLRLKVSSIATDDDSDIKSATLGTAFGRRLSCVAHNLNLVVKNAL</sequence>
<organism evidence="6 10">
    <name type="scientific">Rotaria magnacalcarata</name>
    <dbReference type="NCBI Taxonomy" id="392030"/>
    <lineage>
        <taxon>Eukaryota</taxon>
        <taxon>Metazoa</taxon>
        <taxon>Spiralia</taxon>
        <taxon>Gnathifera</taxon>
        <taxon>Rotifera</taxon>
        <taxon>Eurotatoria</taxon>
        <taxon>Bdelloidea</taxon>
        <taxon>Philodinida</taxon>
        <taxon>Philodinidae</taxon>
        <taxon>Rotaria</taxon>
    </lineage>
</organism>
<keyword evidence="3" id="KW-0863">Zinc-finger</keyword>
<comment type="caution">
    <text evidence="6">The sequence shown here is derived from an EMBL/GenBank/DDBJ whole genome shotgun (WGS) entry which is preliminary data.</text>
</comment>
<reference evidence="6" key="1">
    <citation type="submission" date="2021-02" db="EMBL/GenBank/DDBJ databases">
        <authorList>
            <person name="Nowell W R."/>
        </authorList>
    </citation>
    <scope>NUCLEOTIDE SEQUENCE</scope>
</reference>
<evidence type="ECO:0000313" key="8">
    <source>
        <dbReference type="EMBL" id="CAF4364805.1"/>
    </source>
</evidence>
<dbReference type="Proteomes" id="UP000676336">
    <property type="component" value="Unassembled WGS sequence"/>
</dbReference>
<dbReference type="Proteomes" id="UP000663856">
    <property type="component" value="Unassembled WGS sequence"/>
</dbReference>
<dbReference type="PANTHER" id="PTHR46481:SF10">
    <property type="entry name" value="ZINC FINGER BED DOMAIN-CONTAINING PROTEIN 39"/>
    <property type="match status" value="1"/>
</dbReference>
<evidence type="ECO:0000313" key="10">
    <source>
        <dbReference type="Proteomes" id="UP000663856"/>
    </source>
</evidence>
<accession>A0A816PEF2</accession>
<gene>
    <name evidence="7" type="ORF">MBJ925_LOCUS28941</name>
    <name evidence="8" type="ORF">OVN521_LOCUS33291</name>
    <name evidence="9" type="ORF">SMN809_LOCUS33173</name>
    <name evidence="6" type="ORF">WKI299_LOCUS9543</name>
</gene>
<evidence type="ECO:0000313" key="9">
    <source>
        <dbReference type="EMBL" id="CAF4461177.1"/>
    </source>
</evidence>
<name>A0A816PEF2_9BILA</name>
<evidence type="ECO:0000313" key="6">
    <source>
        <dbReference type="EMBL" id="CAF2047524.1"/>
    </source>
</evidence>
<evidence type="ECO:0008006" key="12">
    <source>
        <dbReference type="Google" id="ProtNLM"/>
    </source>
</evidence>
<evidence type="ECO:0000256" key="1">
    <source>
        <dbReference type="ARBA" id="ARBA00004123"/>
    </source>
</evidence>
<keyword evidence="2" id="KW-0479">Metal-binding</keyword>
<dbReference type="InterPro" id="IPR052035">
    <property type="entry name" value="ZnF_BED_domain_contain"/>
</dbReference>
<dbReference type="SUPFAM" id="SSF53098">
    <property type="entry name" value="Ribonuclease H-like"/>
    <property type="match status" value="1"/>
</dbReference>